<dbReference type="EMBL" id="GGEC01027738">
    <property type="protein sequence ID" value="MBX08222.1"/>
    <property type="molecule type" value="Transcribed_RNA"/>
</dbReference>
<proteinExistence type="predicted"/>
<protein>
    <submittedName>
        <fullName evidence="1">Uncharacterized protein</fullName>
    </submittedName>
</protein>
<accession>A0A2P2KR87</accession>
<sequence length="13" mass="1570">MSNRDRQNLLVSH</sequence>
<evidence type="ECO:0000313" key="1">
    <source>
        <dbReference type="EMBL" id="MBX08222.1"/>
    </source>
</evidence>
<name>A0A2P2KR87_RHIMU</name>
<organism evidence="1">
    <name type="scientific">Rhizophora mucronata</name>
    <name type="common">Asiatic mangrove</name>
    <dbReference type="NCBI Taxonomy" id="61149"/>
    <lineage>
        <taxon>Eukaryota</taxon>
        <taxon>Viridiplantae</taxon>
        <taxon>Streptophyta</taxon>
        <taxon>Embryophyta</taxon>
        <taxon>Tracheophyta</taxon>
        <taxon>Spermatophyta</taxon>
        <taxon>Magnoliopsida</taxon>
        <taxon>eudicotyledons</taxon>
        <taxon>Gunneridae</taxon>
        <taxon>Pentapetalae</taxon>
        <taxon>rosids</taxon>
        <taxon>fabids</taxon>
        <taxon>Malpighiales</taxon>
        <taxon>Rhizophoraceae</taxon>
        <taxon>Rhizophora</taxon>
    </lineage>
</organism>
<reference evidence="1" key="1">
    <citation type="submission" date="2018-02" db="EMBL/GenBank/DDBJ databases">
        <title>Rhizophora mucronata_Transcriptome.</title>
        <authorList>
            <person name="Meera S.P."/>
            <person name="Sreeshan A."/>
            <person name="Augustine A."/>
        </authorList>
    </citation>
    <scope>NUCLEOTIDE SEQUENCE</scope>
    <source>
        <tissue evidence="1">Leaf</tissue>
    </source>
</reference>